<gene>
    <name evidence="1" type="ORF">E2C01_032549</name>
</gene>
<dbReference type="EMBL" id="VSRR010004237">
    <property type="protein sequence ID" value="MPC39030.1"/>
    <property type="molecule type" value="Genomic_DNA"/>
</dbReference>
<proteinExistence type="predicted"/>
<sequence length="63" mass="7075">MCVFCGPHRRPGLMYAESAWLALRAAGDPEADINSLLLDEQHVCCWRAKVNMSTRNGFRGQSH</sequence>
<evidence type="ECO:0000313" key="2">
    <source>
        <dbReference type="Proteomes" id="UP000324222"/>
    </source>
</evidence>
<dbReference type="Proteomes" id="UP000324222">
    <property type="component" value="Unassembled WGS sequence"/>
</dbReference>
<name>A0A5B7EVK0_PORTR</name>
<keyword evidence="2" id="KW-1185">Reference proteome</keyword>
<reference evidence="1 2" key="1">
    <citation type="submission" date="2019-05" db="EMBL/GenBank/DDBJ databases">
        <title>Another draft genome of Portunus trituberculatus and its Hox gene families provides insights of decapod evolution.</title>
        <authorList>
            <person name="Jeong J.-H."/>
            <person name="Song I."/>
            <person name="Kim S."/>
            <person name="Choi T."/>
            <person name="Kim D."/>
            <person name="Ryu S."/>
            <person name="Kim W."/>
        </authorList>
    </citation>
    <scope>NUCLEOTIDE SEQUENCE [LARGE SCALE GENOMIC DNA]</scope>
    <source>
        <tissue evidence="1">Muscle</tissue>
    </source>
</reference>
<accession>A0A5B7EVK0</accession>
<evidence type="ECO:0000313" key="1">
    <source>
        <dbReference type="EMBL" id="MPC39030.1"/>
    </source>
</evidence>
<comment type="caution">
    <text evidence="1">The sequence shown here is derived from an EMBL/GenBank/DDBJ whole genome shotgun (WGS) entry which is preliminary data.</text>
</comment>
<dbReference type="AlphaFoldDB" id="A0A5B7EVK0"/>
<protein>
    <submittedName>
        <fullName evidence="1">Uncharacterized protein</fullName>
    </submittedName>
</protein>
<organism evidence="1 2">
    <name type="scientific">Portunus trituberculatus</name>
    <name type="common">Swimming crab</name>
    <name type="synonym">Neptunus trituberculatus</name>
    <dbReference type="NCBI Taxonomy" id="210409"/>
    <lineage>
        <taxon>Eukaryota</taxon>
        <taxon>Metazoa</taxon>
        <taxon>Ecdysozoa</taxon>
        <taxon>Arthropoda</taxon>
        <taxon>Crustacea</taxon>
        <taxon>Multicrustacea</taxon>
        <taxon>Malacostraca</taxon>
        <taxon>Eumalacostraca</taxon>
        <taxon>Eucarida</taxon>
        <taxon>Decapoda</taxon>
        <taxon>Pleocyemata</taxon>
        <taxon>Brachyura</taxon>
        <taxon>Eubrachyura</taxon>
        <taxon>Portunoidea</taxon>
        <taxon>Portunidae</taxon>
        <taxon>Portuninae</taxon>
        <taxon>Portunus</taxon>
    </lineage>
</organism>